<dbReference type="AlphaFoldDB" id="A0A7I4Z3S0"/>
<evidence type="ECO:0000313" key="2">
    <source>
        <dbReference type="WBParaSite" id="HCON_00168560-00001"/>
    </source>
</evidence>
<organism evidence="1 2">
    <name type="scientific">Haemonchus contortus</name>
    <name type="common">Barber pole worm</name>
    <dbReference type="NCBI Taxonomy" id="6289"/>
    <lineage>
        <taxon>Eukaryota</taxon>
        <taxon>Metazoa</taxon>
        <taxon>Ecdysozoa</taxon>
        <taxon>Nematoda</taxon>
        <taxon>Chromadorea</taxon>
        <taxon>Rhabditida</taxon>
        <taxon>Rhabditina</taxon>
        <taxon>Rhabditomorpha</taxon>
        <taxon>Strongyloidea</taxon>
        <taxon>Trichostrongylidae</taxon>
        <taxon>Haemonchus</taxon>
    </lineage>
</organism>
<accession>A0A7I4Z3S0</accession>
<dbReference type="OMA" id="TIDICRW"/>
<keyword evidence="1" id="KW-1185">Reference proteome</keyword>
<proteinExistence type="predicted"/>
<evidence type="ECO:0000313" key="1">
    <source>
        <dbReference type="Proteomes" id="UP000025227"/>
    </source>
</evidence>
<dbReference type="WBParaSite" id="HCON_00168560-00001">
    <property type="protein sequence ID" value="HCON_00168560-00001"/>
    <property type="gene ID" value="HCON_00168560"/>
</dbReference>
<protein>
    <submittedName>
        <fullName evidence="2">DUF4216 domain-containing protein</fullName>
    </submittedName>
</protein>
<dbReference type="OrthoDB" id="5841771at2759"/>
<dbReference type="Proteomes" id="UP000025227">
    <property type="component" value="Unplaced"/>
</dbReference>
<reference evidence="2" key="1">
    <citation type="submission" date="2020-12" db="UniProtKB">
        <authorList>
            <consortium name="WormBaseParasite"/>
        </authorList>
    </citation>
    <scope>IDENTIFICATION</scope>
    <source>
        <strain evidence="2">MHco3</strain>
    </source>
</reference>
<name>A0A7I4Z3S0_HAECO</name>
<sequence>MPEVYRDSALVVKKETVSVLLLIIKKKWVMGNFRCSVIPSIGELIMIDWRSTGSRDTIDICRWNCYSEEMGGFVVSESTEAGAKFTGMFYTMGKIMYGGEALETPSIFNNVIGVVQDTANVMDRNYIGKLEATVSFDEHYDGFHWTLISVDEYLKKGVSEIPDRKRPFKGVVSAINRGRSRAVNYITSRYFPHDVRFYTWKNVDPKLPYSLLGREVNFAAYKDPKSQKWSCVVGTIEPNGTNNFSISREGDLFEIELAVEYIGCTDEHGCILVWSDQLEFVVDNKRLFEDREYGIYRVHAAPHYLQLQFARWSVRYVGELIKPLRGHMSRFEEVGTSASSCNHDEEFTSKKDVEKTLRTCLHRCMESVKVRAAIKQADPEFFNSLVATLMRV</sequence>